<keyword evidence="3" id="KW-0963">Cytoplasm</keyword>
<dbReference type="EMBL" id="LAZR01000004">
    <property type="protein sequence ID" value="KKO10952.1"/>
    <property type="molecule type" value="Genomic_DNA"/>
</dbReference>
<dbReference type="InterPro" id="IPR044068">
    <property type="entry name" value="CB"/>
</dbReference>
<dbReference type="Pfam" id="PF13495">
    <property type="entry name" value="Phage_int_SAM_4"/>
    <property type="match status" value="1"/>
</dbReference>
<dbReference type="PANTHER" id="PTHR30349">
    <property type="entry name" value="PHAGE INTEGRASE-RELATED"/>
    <property type="match status" value="1"/>
</dbReference>
<sequence>MPEFRSPFLEGVYRHMITHGYSKRTVATYIYWIKYFIRFHKMRHPIEMGDTEVEQFLTFLAVDRKVATATQGLALNAIAFLYNKFLEKPMGNVRGYRPASRQRKLPVVLSRAEVSALLSQLEGTHLLLASLLYGSGLRRIELVRLRVKDVDFNQLQLRVWFGKGSKHRVTTLAPELVPALRRQIRRVAFTLETDLANQQYQGVSMPEALARKYPHAARALNWQYLFPSSALSLDPRSSALRRHHLDESSLNKLLRKATRDAGIDKEVTCHALRHSFATHLLESGTDIRTVQEQLGHQDVKTTEIYTHVLKRGAKGVRSPLSGL</sequence>
<evidence type="ECO:0000259" key="7">
    <source>
        <dbReference type="PROSITE" id="PS51898"/>
    </source>
</evidence>
<dbReference type="InterPro" id="IPR011946">
    <property type="entry name" value="Integrase_integron-type"/>
</dbReference>
<dbReference type="Gene3D" id="1.10.443.10">
    <property type="entry name" value="Intergrase catalytic core"/>
    <property type="match status" value="1"/>
</dbReference>
<evidence type="ECO:0008006" key="10">
    <source>
        <dbReference type="Google" id="ProtNLM"/>
    </source>
</evidence>
<dbReference type="GO" id="GO:0015074">
    <property type="term" value="P:DNA integration"/>
    <property type="evidence" value="ECO:0007669"/>
    <property type="project" value="UniProtKB-KW"/>
</dbReference>
<keyword evidence="5" id="KW-0238">DNA-binding</keyword>
<dbReference type="GO" id="GO:0005737">
    <property type="term" value="C:cytoplasm"/>
    <property type="evidence" value="ECO:0007669"/>
    <property type="project" value="UniProtKB-SubCell"/>
</dbReference>
<keyword evidence="6" id="KW-0233">DNA recombination</keyword>
<dbReference type="InterPro" id="IPR050090">
    <property type="entry name" value="Tyrosine_recombinase_XerCD"/>
</dbReference>
<evidence type="ECO:0000256" key="3">
    <source>
        <dbReference type="ARBA" id="ARBA00022490"/>
    </source>
</evidence>
<protein>
    <recommendedName>
        <fullName evidence="10">Tyr recombinase domain-containing protein</fullName>
    </recommendedName>
</protein>
<feature type="domain" description="Tyr recombinase" evidence="7">
    <location>
        <begin position="104"/>
        <end position="318"/>
    </location>
</feature>
<dbReference type="GO" id="GO:0003677">
    <property type="term" value="F:DNA binding"/>
    <property type="evidence" value="ECO:0007669"/>
    <property type="project" value="UniProtKB-KW"/>
</dbReference>
<evidence type="ECO:0000256" key="5">
    <source>
        <dbReference type="ARBA" id="ARBA00023125"/>
    </source>
</evidence>
<dbReference type="GO" id="GO:0006310">
    <property type="term" value="P:DNA recombination"/>
    <property type="evidence" value="ECO:0007669"/>
    <property type="project" value="UniProtKB-KW"/>
</dbReference>
<keyword evidence="4" id="KW-0229">DNA integration</keyword>
<dbReference type="PROSITE" id="PS51900">
    <property type="entry name" value="CB"/>
    <property type="match status" value="1"/>
</dbReference>
<comment type="caution">
    <text evidence="9">The sequence shown here is derived from an EMBL/GenBank/DDBJ whole genome shotgun (WGS) entry which is preliminary data.</text>
</comment>
<dbReference type="Pfam" id="PF00589">
    <property type="entry name" value="Phage_integrase"/>
    <property type="match status" value="1"/>
</dbReference>
<evidence type="ECO:0000256" key="2">
    <source>
        <dbReference type="ARBA" id="ARBA00008857"/>
    </source>
</evidence>
<dbReference type="InterPro" id="IPR010998">
    <property type="entry name" value="Integrase_recombinase_N"/>
</dbReference>
<evidence type="ECO:0000313" key="9">
    <source>
        <dbReference type="EMBL" id="KKO10952.1"/>
    </source>
</evidence>
<dbReference type="PANTHER" id="PTHR30349:SF64">
    <property type="entry name" value="PROPHAGE INTEGRASE INTD-RELATED"/>
    <property type="match status" value="1"/>
</dbReference>
<name>A0A0F9YFJ8_9ZZZZ</name>
<dbReference type="NCBIfam" id="TIGR02249">
    <property type="entry name" value="integrase_gron"/>
    <property type="match status" value="1"/>
</dbReference>
<organism evidence="9">
    <name type="scientific">marine sediment metagenome</name>
    <dbReference type="NCBI Taxonomy" id="412755"/>
    <lineage>
        <taxon>unclassified sequences</taxon>
        <taxon>metagenomes</taxon>
        <taxon>ecological metagenomes</taxon>
    </lineage>
</organism>
<dbReference type="InterPro" id="IPR013762">
    <property type="entry name" value="Integrase-like_cat_sf"/>
</dbReference>
<proteinExistence type="inferred from homology"/>
<comment type="similarity">
    <text evidence="2">Belongs to the 'phage' integrase family.</text>
</comment>
<evidence type="ECO:0000256" key="4">
    <source>
        <dbReference type="ARBA" id="ARBA00022908"/>
    </source>
</evidence>
<dbReference type="InterPro" id="IPR004107">
    <property type="entry name" value="Integrase_SAM-like_N"/>
</dbReference>
<gene>
    <name evidence="9" type="ORF">LCGC14_0024350</name>
</gene>
<dbReference type="InterPro" id="IPR011010">
    <property type="entry name" value="DNA_brk_join_enz"/>
</dbReference>
<evidence type="ECO:0000256" key="1">
    <source>
        <dbReference type="ARBA" id="ARBA00004496"/>
    </source>
</evidence>
<dbReference type="SUPFAM" id="SSF56349">
    <property type="entry name" value="DNA breaking-rejoining enzymes"/>
    <property type="match status" value="1"/>
</dbReference>
<accession>A0A0F9YFJ8</accession>
<dbReference type="AlphaFoldDB" id="A0A0F9YFJ8"/>
<dbReference type="Gene3D" id="1.10.150.130">
    <property type="match status" value="1"/>
</dbReference>
<evidence type="ECO:0000259" key="8">
    <source>
        <dbReference type="PROSITE" id="PS51900"/>
    </source>
</evidence>
<feature type="domain" description="Core-binding (CB)" evidence="8">
    <location>
        <begin position="1"/>
        <end position="86"/>
    </location>
</feature>
<evidence type="ECO:0000256" key="6">
    <source>
        <dbReference type="ARBA" id="ARBA00023172"/>
    </source>
</evidence>
<dbReference type="InterPro" id="IPR002104">
    <property type="entry name" value="Integrase_catalytic"/>
</dbReference>
<dbReference type="FunFam" id="1.10.443.10:FF:000007">
    <property type="entry name" value="Tyrosine recombinase XerC"/>
    <property type="match status" value="1"/>
</dbReference>
<comment type="subcellular location">
    <subcellularLocation>
        <location evidence="1">Cytoplasm</location>
    </subcellularLocation>
</comment>
<reference evidence="9" key="1">
    <citation type="journal article" date="2015" name="Nature">
        <title>Complex archaea that bridge the gap between prokaryotes and eukaryotes.</title>
        <authorList>
            <person name="Spang A."/>
            <person name="Saw J.H."/>
            <person name="Jorgensen S.L."/>
            <person name="Zaremba-Niedzwiedzka K."/>
            <person name="Martijn J."/>
            <person name="Lind A.E."/>
            <person name="van Eijk R."/>
            <person name="Schleper C."/>
            <person name="Guy L."/>
            <person name="Ettema T.J."/>
        </authorList>
    </citation>
    <scope>NUCLEOTIDE SEQUENCE</scope>
</reference>
<dbReference type="PROSITE" id="PS51898">
    <property type="entry name" value="TYR_RECOMBINASE"/>
    <property type="match status" value="1"/>
</dbReference>